<reference evidence="2 3" key="1">
    <citation type="journal article" date="2019" name="Int. J. Syst. Evol. Microbiol.">
        <title>The Global Catalogue of Microorganisms (GCM) 10K type strain sequencing project: providing services to taxonomists for standard genome sequencing and annotation.</title>
        <authorList>
            <consortium name="The Broad Institute Genomics Platform"/>
            <consortium name="The Broad Institute Genome Sequencing Center for Infectious Disease"/>
            <person name="Wu L."/>
            <person name="Ma J."/>
        </authorList>
    </citation>
    <scope>NUCLEOTIDE SEQUENCE [LARGE SCALE GENOMIC DNA]</scope>
    <source>
        <strain evidence="2 3">JCM 3272</strain>
    </source>
</reference>
<dbReference type="SUPFAM" id="SSF48208">
    <property type="entry name" value="Six-hairpin glycosidases"/>
    <property type="match status" value="1"/>
</dbReference>
<dbReference type="Gene3D" id="1.50.10.10">
    <property type="match status" value="1"/>
</dbReference>
<evidence type="ECO:0000256" key="1">
    <source>
        <dbReference type="SAM" id="SignalP"/>
    </source>
</evidence>
<feature type="signal peptide" evidence="1">
    <location>
        <begin position="1"/>
        <end position="28"/>
    </location>
</feature>
<sequence length="119" mass="12492">MRLRHIAVPLVVLGVVAALMPLAAPAAAATTRYEAESATISQGVVESNHAGYSGAISSGSEPAFFAPFAVAALTDPGSQAWLDALWTKMLNTSFTSNDYYSTSIQLQVMIVASGNFWVP</sequence>
<dbReference type="RefSeq" id="WP_344615378.1">
    <property type="nucleotide sequence ID" value="NZ_BAAARV010000046.1"/>
</dbReference>
<name>A0ABN3GSX8_9ACTN</name>
<accession>A0ABN3GSX8</accession>
<dbReference type="InterPro" id="IPR012341">
    <property type="entry name" value="6hp_glycosidase-like_sf"/>
</dbReference>
<gene>
    <name evidence="2" type="ORF">GCM10010170_054770</name>
</gene>
<dbReference type="EMBL" id="BAAARV010000046">
    <property type="protein sequence ID" value="GAA2360074.1"/>
    <property type="molecule type" value="Genomic_DNA"/>
</dbReference>
<evidence type="ECO:0000313" key="2">
    <source>
        <dbReference type="EMBL" id="GAA2360074.1"/>
    </source>
</evidence>
<dbReference type="InterPro" id="IPR008928">
    <property type="entry name" value="6-hairpin_glycosidase_sf"/>
</dbReference>
<protein>
    <submittedName>
        <fullName evidence="2">Uncharacterized protein</fullName>
    </submittedName>
</protein>
<keyword evidence="1" id="KW-0732">Signal</keyword>
<feature type="chain" id="PRO_5045156589" evidence="1">
    <location>
        <begin position="29"/>
        <end position="119"/>
    </location>
</feature>
<evidence type="ECO:0000313" key="3">
    <source>
        <dbReference type="Proteomes" id="UP001501444"/>
    </source>
</evidence>
<comment type="caution">
    <text evidence="2">The sequence shown here is derived from an EMBL/GenBank/DDBJ whole genome shotgun (WGS) entry which is preliminary data.</text>
</comment>
<organism evidence="2 3">
    <name type="scientific">Dactylosporangium salmoneum</name>
    <dbReference type="NCBI Taxonomy" id="53361"/>
    <lineage>
        <taxon>Bacteria</taxon>
        <taxon>Bacillati</taxon>
        <taxon>Actinomycetota</taxon>
        <taxon>Actinomycetes</taxon>
        <taxon>Micromonosporales</taxon>
        <taxon>Micromonosporaceae</taxon>
        <taxon>Dactylosporangium</taxon>
    </lineage>
</organism>
<keyword evidence="3" id="KW-1185">Reference proteome</keyword>
<proteinExistence type="predicted"/>
<dbReference type="Proteomes" id="UP001501444">
    <property type="component" value="Unassembled WGS sequence"/>
</dbReference>